<dbReference type="PANTHER" id="PTHR43441:SF11">
    <property type="entry name" value="RIBOSOMAL-PROTEIN-SERINE ACETYLTRANSFERASE"/>
    <property type="match status" value="1"/>
</dbReference>
<dbReference type="Proteomes" id="UP000071778">
    <property type="component" value="Chromosome"/>
</dbReference>
<sequence length="188" mass="21536">MMTTNPTEFPSIQTDRLLLREIVATDANDLFAIHGDPELMRWFGTDPLKDIAAAHGLIKAFAGWRLQENPGVRWGIQIRGQPRLLGTCGLFRWDRNWRKSMLGYELAAQAQKQGVMLEAVSAALSWGFAHMELNRIEAQIHPDNHASLKLARRLGFVEEGRLRQAGYWRGEYHDLLQFSLLRGEWSPR</sequence>
<proteinExistence type="predicted"/>
<protein>
    <submittedName>
        <fullName evidence="2">Acetyltransferase family protein</fullName>
    </submittedName>
</protein>
<dbReference type="InterPro" id="IPR000182">
    <property type="entry name" value="GNAT_dom"/>
</dbReference>
<dbReference type="PATRIC" id="fig|279058.17.peg.1215"/>
<keyword evidence="3" id="KW-1185">Reference proteome</keyword>
<dbReference type="PANTHER" id="PTHR43441">
    <property type="entry name" value="RIBOSOMAL-PROTEIN-SERINE ACETYLTRANSFERASE"/>
    <property type="match status" value="1"/>
</dbReference>
<dbReference type="InterPro" id="IPR016181">
    <property type="entry name" value="Acyl_CoA_acyltransferase"/>
</dbReference>
<keyword evidence="2" id="KW-0808">Transferase</keyword>
<dbReference type="Gene3D" id="3.40.630.30">
    <property type="match status" value="1"/>
</dbReference>
<dbReference type="GO" id="GO:1990189">
    <property type="term" value="F:protein N-terminal-serine acetyltransferase activity"/>
    <property type="evidence" value="ECO:0007669"/>
    <property type="project" value="TreeGrafter"/>
</dbReference>
<dbReference type="Pfam" id="PF13302">
    <property type="entry name" value="Acetyltransf_3"/>
    <property type="match status" value="1"/>
</dbReference>
<dbReference type="RefSeq" id="WP_231879180.1">
    <property type="nucleotide sequence ID" value="NZ_CP013235.1"/>
</dbReference>
<evidence type="ECO:0000313" key="3">
    <source>
        <dbReference type="Proteomes" id="UP000071778"/>
    </source>
</evidence>
<dbReference type="PROSITE" id="PS51186">
    <property type="entry name" value="GNAT"/>
    <property type="match status" value="1"/>
</dbReference>
<accession>A0A127QFS4</accession>
<dbReference type="SUPFAM" id="SSF55729">
    <property type="entry name" value="Acyl-CoA N-acyltransferases (Nat)"/>
    <property type="match status" value="1"/>
</dbReference>
<dbReference type="GO" id="GO:0008999">
    <property type="term" value="F:protein-N-terminal-alanine acetyltransferase activity"/>
    <property type="evidence" value="ECO:0007669"/>
    <property type="project" value="TreeGrafter"/>
</dbReference>
<organism evidence="2 3">
    <name type="scientific">Collimonas arenae</name>
    <dbReference type="NCBI Taxonomy" id="279058"/>
    <lineage>
        <taxon>Bacteria</taxon>
        <taxon>Pseudomonadati</taxon>
        <taxon>Pseudomonadota</taxon>
        <taxon>Betaproteobacteria</taxon>
        <taxon>Burkholderiales</taxon>
        <taxon>Oxalobacteraceae</taxon>
        <taxon>Collimonas</taxon>
    </lineage>
</organism>
<dbReference type="AlphaFoldDB" id="A0A127QFS4"/>
<evidence type="ECO:0000259" key="1">
    <source>
        <dbReference type="PROSITE" id="PS51186"/>
    </source>
</evidence>
<feature type="domain" description="N-acetyltransferase" evidence="1">
    <location>
        <begin position="17"/>
        <end position="181"/>
    </location>
</feature>
<dbReference type="InterPro" id="IPR051908">
    <property type="entry name" value="Ribosomal_N-acetyltransferase"/>
</dbReference>
<evidence type="ECO:0000313" key="2">
    <source>
        <dbReference type="EMBL" id="AMP08919.1"/>
    </source>
</evidence>
<name>A0A127QFS4_9BURK</name>
<dbReference type="GO" id="GO:0005737">
    <property type="term" value="C:cytoplasm"/>
    <property type="evidence" value="ECO:0007669"/>
    <property type="project" value="TreeGrafter"/>
</dbReference>
<gene>
    <name evidence="2" type="ORF">CAter282_1125</name>
</gene>
<dbReference type="EMBL" id="CP013235">
    <property type="protein sequence ID" value="AMP08919.1"/>
    <property type="molecule type" value="Genomic_DNA"/>
</dbReference>
<reference evidence="2 3" key="1">
    <citation type="submission" date="2015-11" db="EMBL/GenBank/DDBJ databases">
        <title>Exploring the genomic traits of fungus-feeding bacterial genus Collimonas.</title>
        <authorList>
            <person name="Song C."/>
            <person name="Schmidt R."/>
            <person name="de Jager V."/>
            <person name="Krzyzanowska D."/>
            <person name="Jongedijk E."/>
            <person name="Cankar K."/>
            <person name="Beekwilder J."/>
            <person name="van Veen A."/>
            <person name="de Boer W."/>
            <person name="van Veen J.A."/>
            <person name="Garbeva P."/>
        </authorList>
    </citation>
    <scope>NUCLEOTIDE SEQUENCE [LARGE SCALE GENOMIC DNA]</scope>
    <source>
        <strain evidence="2 3">Ter282</strain>
    </source>
</reference>